<dbReference type="Proteomes" id="UP000198824">
    <property type="component" value="Unassembled WGS sequence"/>
</dbReference>
<reference evidence="3 4" key="1">
    <citation type="submission" date="2016-10" db="EMBL/GenBank/DDBJ databases">
        <authorList>
            <person name="de Groot N.N."/>
        </authorList>
    </citation>
    <scope>NUCLEOTIDE SEQUENCE [LARGE SCALE GENOMIC DNA]</scope>
    <source>
        <strain evidence="3 4">S5-249</strain>
    </source>
</reference>
<keyword evidence="1" id="KW-0472">Membrane</keyword>
<keyword evidence="1" id="KW-0812">Transmembrane</keyword>
<feature type="chain" id="PRO_5011482308" evidence="2">
    <location>
        <begin position="24"/>
        <end position="70"/>
    </location>
</feature>
<evidence type="ECO:0000313" key="4">
    <source>
        <dbReference type="Proteomes" id="UP000198824"/>
    </source>
</evidence>
<keyword evidence="4" id="KW-1185">Reference proteome</keyword>
<evidence type="ECO:0000256" key="1">
    <source>
        <dbReference type="SAM" id="Phobius"/>
    </source>
</evidence>
<feature type="signal peptide" evidence="2">
    <location>
        <begin position="1"/>
        <end position="23"/>
    </location>
</feature>
<evidence type="ECO:0000256" key="2">
    <source>
        <dbReference type="SAM" id="SignalP"/>
    </source>
</evidence>
<gene>
    <name evidence="3" type="ORF">SAMN05192580_0779</name>
</gene>
<organism evidence="3 4">
    <name type="scientific">Sphingomonas jatrophae</name>
    <dbReference type="NCBI Taxonomy" id="1166337"/>
    <lineage>
        <taxon>Bacteria</taxon>
        <taxon>Pseudomonadati</taxon>
        <taxon>Pseudomonadota</taxon>
        <taxon>Alphaproteobacteria</taxon>
        <taxon>Sphingomonadales</taxon>
        <taxon>Sphingomonadaceae</taxon>
        <taxon>Sphingomonas</taxon>
    </lineage>
</organism>
<dbReference type="AlphaFoldDB" id="A0A1I6JSC7"/>
<dbReference type="RefSeq" id="WP_093310944.1">
    <property type="nucleotide sequence ID" value="NZ_FOZG01000001.1"/>
</dbReference>
<evidence type="ECO:0000313" key="3">
    <source>
        <dbReference type="EMBL" id="SFR81889.1"/>
    </source>
</evidence>
<accession>A0A1I6JSC7</accession>
<keyword evidence="1" id="KW-1133">Transmembrane helix</keyword>
<dbReference type="EMBL" id="FOZG01000001">
    <property type="protein sequence ID" value="SFR81889.1"/>
    <property type="molecule type" value="Genomic_DNA"/>
</dbReference>
<sequence length="70" mass="7354">MARTIPLRALLVPLALTPLPAAACTLCRSDAAEAIRARLVAPDLAWNLCVTAIPLLLLLAIIAAVARERA</sequence>
<feature type="transmembrane region" description="Helical" evidence="1">
    <location>
        <begin position="44"/>
        <end position="66"/>
    </location>
</feature>
<name>A0A1I6JSC7_9SPHN</name>
<dbReference type="STRING" id="1166337.SAMN05192580_0779"/>
<keyword evidence="2" id="KW-0732">Signal</keyword>
<proteinExistence type="predicted"/>
<protein>
    <submittedName>
        <fullName evidence="3">Uncharacterized protein</fullName>
    </submittedName>
</protein>